<organism evidence="3 4">
    <name type="scientific">Armillaria tabescens</name>
    <name type="common">Ringless honey mushroom</name>
    <name type="synonym">Agaricus tabescens</name>
    <dbReference type="NCBI Taxonomy" id="1929756"/>
    <lineage>
        <taxon>Eukaryota</taxon>
        <taxon>Fungi</taxon>
        <taxon>Dikarya</taxon>
        <taxon>Basidiomycota</taxon>
        <taxon>Agaricomycotina</taxon>
        <taxon>Agaricomycetes</taxon>
        <taxon>Agaricomycetidae</taxon>
        <taxon>Agaricales</taxon>
        <taxon>Marasmiineae</taxon>
        <taxon>Physalacriaceae</taxon>
        <taxon>Desarmillaria</taxon>
    </lineage>
</organism>
<feature type="transmembrane region" description="Helical" evidence="1">
    <location>
        <begin position="432"/>
        <end position="461"/>
    </location>
</feature>
<keyword evidence="2" id="KW-0732">Signal</keyword>
<gene>
    <name evidence="3" type="ORF">EV420DRAFT_1165645</name>
</gene>
<evidence type="ECO:0000256" key="2">
    <source>
        <dbReference type="SAM" id="SignalP"/>
    </source>
</evidence>
<comment type="caution">
    <text evidence="3">The sequence shown here is derived from an EMBL/GenBank/DDBJ whole genome shotgun (WGS) entry which is preliminary data.</text>
</comment>
<dbReference type="PANTHER" id="PTHR35043">
    <property type="entry name" value="TRANSCRIPTION FACTOR DOMAIN-CONTAINING PROTEIN"/>
    <property type="match status" value="1"/>
</dbReference>
<feature type="transmembrane region" description="Helical" evidence="1">
    <location>
        <begin position="354"/>
        <end position="378"/>
    </location>
</feature>
<feature type="signal peptide" evidence="2">
    <location>
        <begin position="1"/>
        <end position="20"/>
    </location>
</feature>
<dbReference type="EMBL" id="JAUEPS010000080">
    <property type="protein sequence ID" value="KAK0439989.1"/>
    <property type="molecule type" value="Genomic_DNA"/>
</dbReference>
<evidence type="ECO:0000313" key="4">
    <source>
        <dbReference type="Proteomes" id="UP001175211"/>
    </source>
</evidence>
<accession>A0AA39JES3</accession>
<feature type="transmembrane region" description="Helical" evidence="1">
    <location>
        <begin position="390"/>
        <end position="412"/>
    </location>
</feature>
<dbReference type="GeneID" id="85349714"/>
<name>A0AA39JES3_ARMTA</name>
<keyword evidence="1" id="KW-0472">Membrane</keyword>
<feature type="transmembrane region" description="Helical" evidence="1">
    <location>
        <begin position="44"/>
        <end position="61"/>
    </location>
</feature>
<keyword evidence="1" id="KW-1133">Transmembrane helix</keyword>
<feature type="transmembrane region" description="Helical" evidence="1">
    <location>
        <begin position="246"/>
        <end position="267"/>
    </location>
</feature>
<reference evidence="3" key="1">
    <citation type="submission" date="2023-06" db="EMBL/GenBank/DDBJ databases">
        <authorList>
            <consortium name="Lawrence Berkeley National Laboratory"/>
            <person name="Ahrendt S."/>
            <person name="Sahu N."/>
            <person name="Indic B."/>
            <person name="Wong-Bajracharya J."/>
            <person name="Merenyi Z."/>
            <person name="Ke H.-M."/>
            <person name="Monk M."/>
            <person name="Kocsube S."/>
            <person name="Drula E."/>
            <person name="Lipzen A."/>
            <person name="Balint B."/>
            <person name="Henrissat B."/>
            <person name="Andreopoulos B."/>
            <person name="Martin F.M."/>
            <person name="Harder C.B."/>
            <person name="Rigling D."/>
            <person name="Ford K.L."/>
            <person name="Foster G.D."/>
            <person name="Pangilinan J."/>
            <person name="Papanicolaou A."/>
            <person name="Barry K."/>
            <person name="LaButti K."/>
            <person name="Viragh M."/>
            <person name="Koriabine M."/>
            <person name="Yan M."/>
            <person name="Riley R."/>
            <person name="Champramary S."/>
            <person name="Plett K.L."/>
            <person name="Tsai I.J."/>
            <person name="Slot J."/>
            <person name="Sipos G."/>
            <person name="Plett J."/>
            <person name="Nagy L.G."/>
            <person name="Grigoriev I.V."/>
        </authorList>
    </citation>
    <scope>NUCLEOTIDE SEQUENCE</scope>
    <source>
        <strain evidence="3">CCBAS 213</strain>
    </source>
</reference>
<sequence length="484" mass="53949">MNRILIFVLQIVLLTSHAFGAPISPEDNQDLPVSSEDRRTVSNIVWSCLATIFTCTWLAIHPNVPGRNTTTKGAISCSIERARLMIIAILAPEIIVGWAAEQFMVAWRVRHGEKISIASIIHAWREKTNKSKPTLSHGFFLSMGGFYYTDMPTSVYEDLLECTTDSDTPLLSDSSLETENIKGVLVDVRALESEPRLARTLAAISAETIEDKSKRDALSKIISILQISWFMMQCLARSVQHLPITLLEMAALAFAGLSIMTYCLWWHKPLNVNYHISLDPLNSSEFMRTLATKSHKESASPMASSADFSIGGVKDALVWVYNVARTFIFAPIEGRNNIGDGALLLSSGCPEQTLIPFVIGVCVGSLFGAFHCMAWSFYFPSHTEMLLWRFSSVSVMIGLLAAVVVIFIVEGYCPKWISKLPRLLPYWLMGDSVWELCFTALFFGGILAYIVGRIILIVLAFTQLRSLPQLAFHTVQWTAYIPHI</sequence>
<feature type="chain" id="PRO_5041393746" evidence="2">
    <location>
        <begin position="21"/>
        <end position="484"/>
    </location>
</feature>
<proteinExistence type="predicted"/>
<dbReference type="PANTHER" id="PTHR35043:SF7">
    <property type="entry name" value="TRANSCRIPTION FACTOR DOMAIN-CONTAINING PROTEIN"/>
    <property type="match status" value="1"/>
</dbReference>
<protein>
    <submittedName>
        <fullName evidence="3">Uncharacterized protein</fullName>
    </submittedName>
</protein>
<keyword evidence="4" id="KW-1185">Reference proteome</keyword>
<evidence type="ECO:0000313" key="3">
    <source>
        <dbReference type="EMBL" id="KAK0439989.1"/>
    </source>
</evidence>
<dbReference type="Proteomes" id="UP001175211">
    <property type="component" value="Unassembled WGS sequence"/>
</dbReference>
<evidence type="ECO:0000256" key="1">
    <source>
        <dbReference type="SAM" id="Phobius"/>
    </source>
</evidence>
<dbReference type="RefSeq" id="XP_060323438.1">
    <property type="nucleotide sequence ID" value="XM_060466166.1"/>
</dbReference>
<keyword evidence="1" id="KW-0812">Transmembrane</keyword>
<dbReference type="AlphaFoldDB" id="A0AA39JES3"/>